<comment type="function">
    <text evidence="5">Specifically catalyzes the decarboxylation of meso-diaminopimelate (meso-DAP) to L-lysine.</text>
</comment>
<comment type="pathway">
    <text evidence="5 8">Amino-acid biosynthesis; L-lysine biosynthesis via DAP pathway; L-lysine from DL-2,6-diaminopimelate: step 1/1.</text>
</comment>
<reference evidence="11 12" key="1">
    <citation type="submission" date="2017-08" db="EMBL/GenBank/DDBJ databases">
        <title>Infants hospitalized years apart are colonized by the same room-sourced microbial strains.</title>
        <authorList>
            <person name="Brooks B."/>
            <person name="Olm M.R."/>
            <person name="Firek B.A."/>
            <person name="Baker R."/>
            <person name="Thomas B.C."/>
            <person name="Morowitz M.J."/>
            <person name="Banfield J.F."/>
        </authorList>
    </citation>
    <scope>NUCLEOTIDE SEQUENCE [LARGE SCALE GENOMIC DNA]</scope>
    <source>
        <strain evidence="11">S2_005_002_R2_33</strain>
    </source>
</reference>
<feature type="binding site" evidence="5">
    <location>
        <position position="372"/>
    </location>
    <ligand>
        <name>pyridoxal 5'-phosphate</name>
        <dbReference type="ChEBI" id="CHEBI:597326"/>
    </ligand>
</feature>
<dbReference type="InterPro" id="IPR029066">
    <property type="entry name" value="PLP-binding_barrel"/>
</dbReference>
<feature type="binding site" evidence="5">
    <location>
        <position position="240"/>
    </location>
    <ligand>
        <name>pyridoxal 5'-phosphate</name>
        <dbReference type="ChEBI" id="CHEBI:597326"/>
    </ligand>
</feature>
<dbReference type="EC" id="4.1.1.20" evidence="5 6"/>
<feature type="binding site" evidence="5">
    <location>
        <position position="278"/>
    </location>
    <ligand>
        <name>substrate</name>
    </ligand>
</feature>
<dbReference type="PANTHER" id="PTHR43727:SF2">
    <property type="entry name" value="GROUP IV DECARBOXYLASE"/>
    <property type="match status" value="1"/>
</dbReference>
<evidence type="ECO:0000256" key="5">
    <source>
        <dbReference type="HAMAP-Rule" id="MF_02120"/>
    </source>
</evidence>
<feature type="binding site" evidence="5">
    <location>
        <position position="318"/>
    </location>
    <ligand>
        <name>substrate</name>
    </ligand>
</feature>
<evidence type="ECO:0000256" key="7">
    <source>
        <dbReference type="PIRSR" id="PIRSR600183-50"/>
    </source>
</evidence>
<evidence type="ECO:0000256" key="3">
    <source>
        <dbReference type="ARBA" id="ARBA00022898"/>
    </source>
</evidence>
<evidence type="ECO:0000256" key="6">
    <source>
        <dbReference type="NCBIfam" id="TIGR01048"/>
    </source>
</evidence>
<dbReference type="NCBIfam" id="TIGR01048">
    <property type="entry name" value="lysA"/>
    <property type="match status" value="1"/>
</dbReference>
<comment type="subunit">
    <text evidence="5">Homodimer.</text>
</comment>
<dbReference type="FunFam" id="3.20.20.10:FF:000003">
    <property type="entry name" value="Diaminopimelate decarboxylase"/>
    <property type="match status" value="1"/>
</dbReference>
<dbReference type="InterPro" id="IPR022644">
    <property type="entry name" value="De-COase2_N"/>
</dbReference>
<comment type="catalytic activity">
    <reaction evidence="5 8">
        <text>meso-2,6-diaminopimelate + H(+) = L-lysine + CO2</text>
        <dbReference type="Rhea" id="RHEA:15101"/>
        <dbReference type="ChEBI" id="CHEBI:15378"/>
        <dbReference type="ChEBI" id="CHEBI:16526"/>
        <dbReference type="ChEBI" id="CHEBI:32551"/>
        <dbReference type="ChEBI" id="CHEBI:57791"/>
        <dbReference type="EC" id="4.1.1.20"/>
    </reaction>
</comment>
<evidence type="ECO:0000259" key="9">
    <source>
        <dbReference type="Pfam" id="PF00278"/>
    </source>
</evidence>
<dbReference type="InterPro" id="IPR002986">
    <property type="entry name" value="DAP_deCOOHase_LysA"/>
</dbReference>
<dbReference type="Gene3D" id="2.40.37.10">
    <property type="entry name" value="Lyase, Ornithine Decarboxylase, Chain A, domain 1"/>
    <property type="match status" value="1"/>
</dbReference>
<sequence>MKPFHHADGVLHAEAVALPRIAEAVGTPAYVYSAAALRSAARRFRAALADIPRKHIAFAVKANPNPAVLDVLAREGYGADIVSGGELVAALDGGILPEEIVFSGTGKTQAELMQALDVGIGQFNLELEAEGRLLSRLAVERGTRVAAVLRVNPDVDARTHAKITTGRAESKFGVPMAKAAAIYDRLAALDGLDMRGIALHIGSQITDLAPLEDAYRRAGELLATLRTGGHHVTHVDLGGGLGVSYRSGEPDADVEAYGAMVARVTQGWNVTLMFEPGRFIAAHAGVLLTGVTWVKPGSAHPFIVVDAAMNDLMRPALYDAWHAFSAVEPSGRRIVADIVGPVCETGDTFARAREIDDVKAGDLCVFHTVGAYGATMASTYNSRSLVPEVLVDGDSATVIAERLDAHAIARQRSGRRRIACARSPVLQAS</sequence>
<keyword evidence="3 5" id="KW-0663">Pyridoxal phosphate</keyword>
<dbReference type="PRINTS" id="PR01181">
    <property type="entry name" value="DAPDCRBXLASE"/>
</dbReference>
<dbReference type="InterPro" id="IPR022643">
    <property type="entry name" value="De-COase2_C"/>
</dbReference>
<dbReference type="CDD" id="cd06828">
    <property type="entry name" value="PLPDE_III_DapDC"/>
    <property type="match status" value="1"/>
</dbReference>
<feature type="binding site" evidence="5">
    <location>
        <position position="314"/>
    </location>
    <ligand>
        <name>substrate</name>
    </ligand>
</feature>
<gene>
    <name evidence="5 11" type="primary">lysA</name>
    <name evidence="11" type="ORF">DI555_16830</name>
</gene>
<feature type="binding site" evidence="5">
    <location>
        <position position="344"/>
    </location>
    <ligand>
        <name>substrate</name>
    </ligand>
</feature>
<dbReference type="SUPFAM" id="SSF51419">
    <property type="entry name" value="PLP-binding barrel"/>
    <property type="match status" value="1"/>
</dbReference>
<dbReference type="PRINTS" id="PR01179">
    <property type="entry name" value="ODADCRBXLASE"/>
</dbReference>
<keyword evidence="4 5" id="KW-0456">Lyase</keyword>
<dbReference type="InterPro" id="IPR000183">
    <property type="entry name" value="Orn/DAP/Arg_de-COase"/>
</dbReference>
<dbReference type="InterPro" id="IPR009006">
    <property type="entry name" value="Ala_racemase/Decarboxylase_C"/>
</dbReference>
<feature type="domain" description="Orn/DAP/Arg decarboxylase 2 N-terminal" evidence="10">
    <location>
        <begin position="39"/>
        <end position="282"/>
    </location>
</feature>
<dbReference type="EMBL" id="QFPX01000016">
    <property type="protein sequence ID" value="PZQ53306.1"/>
    <property type="molecule type" value="Genomic_DNA"/>
</dbReference>
<dbReference type="AlphaFoldDB" id="A0A2W5NIK2"/>
<organism evidence="11 12">
    <name type="scientific">Novosphingobium pentaromativorans</name>
    <dbReference type="NCBI Taxonomy" id="205844"/>
    <lineage>
        <taxon>Bacteria</taxon>
        <taxon>Pseudomonadati</taxon>
        <taxon>Pseudomonadota</taxon>
        <taxon>Alphaproteobacteria</taxon>
        <taxon>Sphingomonadales</taxon>
        <taxon>Sphingomonadaceae</taxon>
        <taxon>Novosphingobium</taxon>
    </lineage>
</organism>
<dbReference type="HAMAP" id="MF_02120">
    <property type="entry name" value="LysA"/>
    <property type="match status" value="1"/>
</dbReference>
<evidence type="ECO:0000259" key="10">
    <source>
        <dbReference type="Pfam" id="PF02784"/>
    </source>
</evidence>
<dbReference type="Pfam" id="PF00278">
    <property type="entry name" value="Orn_DAP_Arg_deC"/>
    <property type="match status" value="1"/>
</dbReference>
<feature type="modified residue" description="N6-(pyridoxal phosphate)lysine" evidence="5 7">
    <location>
        <position position="61"/>
    </location>
</feature>
<comment type="cofactor">
    <cofactor evidence="1 5 7 8">
        <name>pyridoxal 5'-phosphate</name>
        <dbReference type="ChEBI" id="CHEBI:597326"/>
    </cofactor>
</comment>
<keyword evidence="5" id="KW-0028">Amino-acid biosynthesis</keyword>
<comment type="caution">
    <text evidence="11">The sequence shown here is derived from an EMBL/GenBank/DDBJ whole genome shotgun (WGS) entry which is preliminary data.</text>
</comment>
<evidence type="ECO:0000313" key="12">
    <source>
        <dbReference type="Proteomes" id="UP000249082"/>
    </source>
</evidence>
<evidence type="ECO:0000256" key="2">
    <source>
        <dbReference type="ARBA" id="ARBA00022793"/>
    </source>
</evidence>
<name>A0A2W5NIK2_9SPHN</name>
<dbReference type="GO" id="GO:0008836">
    <property type="term" value="F:diaminopimelate decarboxylase activity"/>
    <property type="evidence" value="ECO:0007669"/>
    <property type="project" value="UniProtKB-UniRule"/>
</dbReference>
<accession>A0A2W5NIK2</accession>
<feature type="active site" description="Proton donor" evidence="7">
    <location>
        <position position="343"/>
    </location>
</feature>
<feature type="binding site" evidence="5">
    <location>
        <position position="372"/>
    </location>
    <ligand>
        <name>substrate</name>
    </ligand>
</feature>
<dbReference type="InterPro" id="IPR022653">
    <property type="entry name" value="De-COase2_pyr-phos_BS"/>
</dbReference>
<feature type="binding site" evidence="5">
    <location>
        <begin position="275"/>
        <end position="278"/>
    </location>
    <ligand>
        <name>pyridoxal 5'-phosphate</name>
        <dbReference type="ChEBI" id="CHEBI:597326"/>
    </ligand>
</feature>
<dbReference type="UniPathway" id="UPA00034">
    <property type="reaction ID" value="UER00027"/>
</dbReference>
<evidence type="ECO:0000256" key="4">
    <source>
        <dbReference type="ARBA" id="ARBA00023239"/>
    </source>
</evidence>
<dbReference type="GO" id="GO:0009089">
    <property type="term" value="P:lysine biosynthetic process via diaminopimelate"/>
    <property type="evidence" value="ECO:0007669"/>
    <property type="project" value="UniProtKB-UniRule"/>
</dbReference>
<keyword evidence="5 8" id="KW-0457">Lysine biosynthesis</keyword>
<dbReference type="GO" id="GO:0030170">
    <property type="term" value="F:pyridoxal phosphate binding"/>
    <property type="evidence" value="ECO:0007669"/>
    <property type="project" value="UniProtKB-UniRule"/>
</dbReference>
<protein>
    <recommendedName>
        <fullName evidence="5 6">Diaminopimelate decarboxylase</fullName>
        <shortName evidence="5">DAP decarboxylase</shortName>
        <shortName evidence="5">DAPDC</shortName>
        <ecNumber evidence="5 6">4.1.1.20</ecNumber>
    </recommendedName>
</protein>
<proteinExistence type="inferred from homology"/>
<evidence type="ECO:0000313" key="11">
    <source>
        <dbReference type="EMBL" id="PZQ53306.1"/>
    </source>
</evidence>
<evidence type="ECO:0000256" key="8">
    <source>
        <dbReference type="RuleBase" id="RU003738"/>
    </source>
</evidence>
<keyword evidence="2 5" id="KW-0210">Decarboxylase</keyword>
<dbReference type="Gene3D" id="3.20.20.10">
    <property type="entry name" value="Alanine racemase"/>
    <property type="match status" value="1"/>
</dbReference>
<evidence type="ECO:0000256" key="1">
    <source>
        <dbReference type="ARBA" id="ARBA00001933"/>
    </source>
</evidence>
<comment type="similarity">
    <text evidence="5">Belongs to the Orn/Lys/Arg decarboxylase class-II family. LysA subfamily.</text>
</comment>
<dbReference type="Pfam" id="PF02784">
    <property type="entry name" value="Orn_Arg_deC_N"/>
    <property type="match status" value="1"/>
</dbReference>
<feature type="domain" description="Orn/DAP/Arg decarboxylase 2 C-terminal" evidence="9">
    <location>
        <begin position="30"/>
        <end position="370"/>
    </location>
</feature>
<dbReference type="Proteomes" id="UP000249082">
    <property type="component" value="Unassembled WGS sequence"/>
</dbReference>
<dbReference type="PANTHER" id="PTHR43727">
    <property type="entry name" value="DIAMINOPIMELATE DECARBOXYLASE"/>
    <property type="match status" value="1"/>
</dbReference>
<dbReference type="SUPFAM" id="SSF50621">
    <property type="entry name" value="Alanine racemase C-terminal domain-like"/>
    <property type="match status" value="1"/>
</dbReference>
<dbReference type="PROSITE" id="PS00878">
    <property type="entry name" value="ODR_DC_2_1"/>
    <property type="match status" value="1"/>
</dbReference>